<evidence type="ECO:0000313" key="1">
    <source>
        <dbReference type="EMBL" id="PBK93841.1"/>
    </source>
</evidence>
<dbReference type="InterPro" id="IPR036047">
    <property type="entry name" value="F-box-like_dom_sf"/>
</dbReference>
<dbReference type="Proteomes" id="UP000217790">
    <property type="component" value="Unassembled WGS sequence"/>
</dbReference>
<dbReference type="EMBL" id="KZ293655">
    <property type="protein sequence ID" value="PBK93841.1"/>
    <property type="molecule type" value="Genomic_DNA"/>
</dbReference>
<evidence type="ECO:0000313" key="2">
    <source>
        <dbReference type="Proteomes" id="UP000217790"/>
    </source>
</evidence>
<dbReference type="SUPFAM" id="SSF81383">
    <property type="entry name" value="F-box domain"/>
    <property type="match status" value="1"/>
</dbReference>
<organism evidence="1 2">
    <name type="scientific">Armillaria gallica</name>
    <name type="common">Bulbous honey fungus</name>
    <name type="synonym">Armillaria bulbosa</name>
    <dbReference type="NCBI Taxonomy" id="47427"/>
    <lineage>
        <taxon>Eukaryota</taxon>
        <taxon>Fungi</taxon>
        <taxon>Dikarya</taxon>
        <taxon>Basidiomycota</taxon>
        <taxon>Agaricomycotina</taxon>
        <taxon>Agaricomycetes</taxon>
        <taxon>Agaricomycetidae</taxon>
        <taxon>Agaricales</taxon>
        <taxon>Marasmiineae</taxon>
        <taxon>Physalacriaceae</taxon>
        <taxon>Armillaria</taxon>
    </lineage>
</organism>
<sequence>MDFDCNTLIDEPYNFHGMASVVDAYDETISVSERYNRVYDGSHLYYRYHTRLLELLSGDDSPQLKFSLQLEYDYVRTSFLEIYGTPSPNESNAIDLSSIHPIPFSDAVPLELWEEIFDLLPHQTRLVSRCVSQLWCRSLTRRTHAYLVLSIPDRWPEYLRPRVTDDPLALRRFAIRGLRYTNWPIFPYNIFLHLLDNLETVAIEGTAKLDPDCLPPSVICPFLLPSTVKELQLSKVAFDEYSIEGMISPAGRLERLSIENVDGGDLGIPSVLFDWDYQNFRESVGLTSFRRPYMLDVYPPSLRYLKLDLLYDTFGSVAESFGVPEITDDGFALLHQLFRTDFGAAYFESMLVEGEVFPLQTRTSLLEELDIRVSSQYFDHLRHIWQPLAACLTKLTLRIPRGNTGGMGSRVTLAGLNVLNTLVICCSYQIVRRAVSVMSTWASPYRSTPGSVFELWLHSDSGSPFLHLHCVSSLFLRRCMLASERNGMRTFRGSFIFGLQGFAGNPIDDIDYDLASGIVHDIRDDSAISLHSAECVRL</sequence>
<dbReference type="STRING" id="47427.A0A2H3DF36"/>
<gene>
    <name evidence="1" type="ORF">ARMGADRAFT_1079338</name>
</gene>
<dbReference type="InParanoid" id="A0A2H3DF36"/>
<protein>
    <submittedName>
        <fullName evidence="1">Uncharacterized protein</fullName>
    </submittedName>
</protein>
<name>A0A2H3DF36_ARMGA</name>
<accession>A0A2H3DF36</accession>
<dbReference type="OrthoDB" id="3041706at2759"/>
<keyword evidence="2" id="KW-1185">Reference proteome</keyword>
<dbReference type="AlphaFoldDB" id="A0A2H3DF36"/>
<proteinExistence type="predicted"/>
<reference evidence="2" key="1">
    <citation type="journal article" date="2017" name="Nat. Ecol. Evol.">
        <title>Genome expansion and lineage-specific genetic innovations in the forest pathogenic fungi Armillaria.</title>
        <authorList>
            <person name="Sipos G."/>
            <person name="Prasanna A.N."/>
            <person name="Walter M.C."/>
            <person name="O'Connor E."/>
            <person name="Balint B."/>
            <person name="Krizsan K."/>
            <person name="Kiss B."/>
            <person name="Hess J."/>
            <person name="Varga T."/>
            <person name="Slot J."/>
            <person name="Riley R."/>
            <person name="Boka B."/>
            <person name="Rigling D."/>
            <person name="Barry K."/>
            <person name="Lee J."/>
            <person name="Mihaltcheva S."/>
            <person name="LaButti K."/>
            <person name="Lipzen A."/>
            <person name="Waldron R."/>
            <person name="Moloney N.M."/>
            <person name="Sperisen C."/>
            <person name="Kredics L."/>
            <person name="Vagvoelgyi C."/>
            <person name="Patrignani A."/>
            <person name="Fitzpatrick D."/>
            <person name="Nagy I."/>
            <person name="Doyle S."/>
            <person name="Anderson J.B."/>
            <person name="Grigoriev I.V."/>
            <person name="Gueldener U."/>
            <person name="Muensterkoetter M."/>
            <person name="Nagy L.G."/>
        </authorList>
    </citation>
    <scope>NUCLEOTIDE SEQUENCE [LARGE SCALE GENOMIC DNA]</scope>
    <source>
        <strain evidence="2">Ar21-2</strain>
    </source>
</reference>